<evidence type="ECO:0000313" key="2">
    <source>
        <dbReference type="EMBL" id="EQD62071.1"/>
    </source>
</evidence>
<evidence type="ECO:0000259" key="1">
    <source>
        <dbReference type="Pfam" id="PF01978"/>
    </source>
</evidence>
<sequence>MADLSRLKRKGACCHDLLSNLFELSDSDLELFFILLGRSPMTVDDISEACGRHRSTVFRILQKLESSGLIYRHTANIREGGYYHEYSIQEEAELEKIVQERAEELIDSLRKRIQEFAPDIKKSNAVARPRSSAKLLKALQ</sequence>
<comment type="caution">
    <text evidence="2">The sequence shown here is derived from an EMBL/GenBank/DDBJ whole genome shotgun (WGS) entry which is preliminary data.</text>
</comment>
<dbReference type="SUPFAM" id="SSF46785">
    <property type="entry name" value="Winged helix' DNA-binding domain"/>
    <property type="match status" value="1"/>
</dbReference>
<proteinExistence type="predicted"/>
<dbReference type="InterPro" id="IPR036388">
    <property type="entry name" value="WH-like_DNA-bd_sf"/>
</dbReference>
<name>T1AN93_9ZZZZ</name>
<accession>T1AN93</accession>
<feature type="domain" description="Transcription regulator TrmB N-terminal" evidence="1">
    <location>
        <begin position="21"/>
        <end position="86"/>
    </location>
</feature>
<reference evidence="2" key="2">
    <citation type="journal article" date="2014" name="ISME J.">
        <title>Microbial stratification in low pH oxic and suboxic macroscopic growths along an acid mine drainage.</title>
        <authorList>
            <person name="Mendez-Garcia C."/>
            <person name="Mesa V."/>
            <person name="Sprenger R.R."/>
            <person name="Richter M."/>
            <person name="Diez M.S."/>
            <person name="Solano J."/>
            <person name="Bargiela R."/>
            <person name="Golyshina O.V."/>
            <person name="Manteca A."/>
            <person name="Ramos J.L."/>
            <person name="Gallego J.R."/>
            <person name="Llorente I."/>
            <person name="Martins Dos Santos V.A."/>
            <person name="Jensen O.N."/>
            <person name="Pelaez A.I."/>
            <person name="Sanchez J."/>
            <person name="Ferrer M."/>
        </authorList>
    </citation>
    <scope>NUCLEOTIDE SEQUENCE</scope>
</reference>
<dbReference type="Gene3D" id="1.10.10.10">
    <property type="entry name" value="Winged helix-like DNA-binding domain superfamily/Winged helix DNA-binding domain"/>
    <property type="match status" value="1"/>
</dbReference>
<reference evidence="2" key="1">
    <citation type="submission" date="2013-08" db="EMBL/GenBank/DDBJ databases">
        <authorList>
            <person name="Mendez C."/>
            <person name="Richter M."/>
            <person name="Ferrer M."/>
            <person name="Sanchez J."/>
        </authorList>
    </citation>
    <scope>NUCLEOTIDE SEQUENCE</scope>
</reference>
<protein>
    <submittedName>
        <fullName evidence="2">Transcriptional regulator, TrmB</fullName>
    </submittedName>
</protein>
<dbReference type="EMBL" id="AUZZ01002018">
    <property type="protein sequence ID" value="EQD62071.1"/>
    <property type="molecule type" value="Genomic_DNA"/>
</dbReference>
<dbReference type="Pfam" id="PF01978">
    <property type="entry name" value="TrmB"/>
    <property type="match status" value="1"/>
</dbReference>
<dbReference type="AlphaFoldDB" id="T1AN93"/>
<dbReference type="InterPro" id="IPR036390">
    <property type="entry name" value="WH_DNA-bd_sf"/>
</dbReference>
<organism evidence="2">
    <name type="scientific">mine drainage metagenome</name>
    <dbReference type="NCBI Taxonomy" id="410659"/>
    <lineage>
        <taxon>unclassified sequences</taxon>
        <taxon>metagenomes</taxon>
        <taxon>ecological metagenomes</taxon>
    </lineage>
</organism>
<gene>
    <name evidence="2" type="ORF">B2A_03003</name>
</gene>
<dbReference type="InterPro" id="IPR002831">
    <property type="entry name" value="Tscrpt_reg_TrmB_N"/>
</dbReference>